<dbReference type="STRING" id="519472.BHY08_10470"/>
<keyword evidence="8" id="KW-0378">Hydrolase</keyword>
<dbReference type="PANTHER" id="PTHR21581">
    <property type="entry name" value="D-ALANYL-D-ALANINE CARBOXYPEPTIDASE"/>
    <property type="match status" value="1"/>
</dbReference>
<keyword evidence="9" id="KW-0133">Cell shape</keyword>
<evidence type="ECO:0000256" key="13">
    <source>
        <dbReference type="PIRSR" id="PIRSR618044-1"/>
    </source>
</evidence>
<dbReference type="Proteomes" id="UP000191200">
    <property type="component" value="Chromosome"/>
</dbReference>
<dbReference type="PRINTS" id="PR00725">
    <property type="entry name" value="DADACBPTASE1"/>
</dbReference>
<dbReference type="AlphaFoldDB" id="A0A1J0A8C3"/>
<dbReference type="GO" id="GO:0008360">
    <property type="term" value="P:regulation of cell shape"/>
    <property type="evidence" value="ECO:0007669"/>
    <property type="project" value="UniProtKB-KW"/>
</dbReference>
<sequence length="421" mass="47024">MTQSNKYKYKVVVLLIILSVFPIHVLAASNELDIPAKSAIAVDFDTGKILYEKNSSEVLPIASMTKLISAYLVYESVKTGKISWNDSVPFDDTLIKMTENPDLSNIPIKKELTYTVEDSLKAMLISSANVSTTGLARLISGTEQAFVDQMNLKVDEWGIKDAHFISASGLDTQDLPKEDRYPNSKDDDANMMSAKSMVIVAKHLITDYPEVLDITKQSHYTLFQGTKDEQTYWSSNLMLPDLYYYTKGVDGLKTGTTPNAGACFIGSTVQDGHRIITVVMNVDEKYSRFEVTKNILKHIETYWEYQEVNKAGSNAIVEKADVPNGKVETVPLIIKNSSSLWVNKQTSELKQVFNQKNDKLSAPLKKNVIVGQQVTTDINDKLGYLDQKDTGQATSDVMTKTDVLKANIFVRAWRSIKNSIK</sequence>
<accession>A0A1J0A8C3</accession>
<protein>
    <recommendedName>
        <fullName evidence="4">serine-type D-Ala-D-Ala carboxypeptidase</fullName>
        <ecNumber evidence="4">3.4.16.4</ecNumber>
    </recommendedName>
</protein>
<dbReference type="Gene3D" id="2.60.410.10">
    <property type="entry name" value="D-Ala-D-Ala carboxypeptidase, C-terminal domain"/>
    <property type="match status" value="1"/>
</dbReference>
<evidence type="ECO:0000313" key="17">
    <source>
        <dbReference type="EMBL" id="APB32161.1"/>
    </source>
</evidence>
<dbReference type="KEGG" id="vte:BHY08_10470"/>
<dbReference type="PANTHER" id="PTHR21581:SF11">
    <property type="entry name" value="D-ALANYL-D-ALANINE CARBOXYPEPTIDASE DACA"/>
    <property type="match status" value="1"/>
</dbReference>
<dbReference type="SMART" id="SM00936">
    <property type="entry name" value="PBP5_C"/>
    <property type="match status" value="1"/>
</dbReference>
<dbReference type="InterPro" id="IPR012338">
    <property type="entry name" value="Beta-lactam/transpept-like"/>
</dbReference>
<feature type="active site" description="Proton acceptor" evidence="13">
    <location>
        <position position="66"/>
    </location>
</feature>
<evidence type="ECO:0000256" key="7">
    <source>
        <dbReference type="ARBA" id="ARBA00022729"/>
    </source>
</evidence>
<dbReference type="RefSeq" id="WP_071457776.1">
    <property type="nucleotide sequence ID" value="NZ_CP017267.1"/>
</dbReference>
<dbReference type="SUPFAM" id="SSF56601">
    <property type="entry name" value="beta-lactamase/transpeptidase-like"/>
    <property type="match status" value="1"/>
</dbReference>
<keyword evidence="7" id="KW-0732">Signal</keyword>
<evidence type="ECO:0000313" key="18">
    <source>
        <dbReference type="Proteomes" id="UP000191200"/>
    </source>
</evidence>
<dbReference type="GO" id="GO:0009252">
    <property type="term" value="P:peptidoglycan biosynthetic process"/>
    <property type="evidence" value="ECO:0007669"/>
    <property type="project" value="UniProtKB-UniPathway"/>
</dbReference>
<evidence type="ECO:0000256" key="1">
    <source>
        <dbReference type="ARBA" id="ARBA00003217"/>
    </source>
</evidence>
<keyword evidence="6" id="KW-0645">Protease</keyword>
<keyword evidence="11" id="KW-0961">Cell wall biogenesis/degradation</keyword>
<dbReference type="SUPFAM" id="SSF69189">
    <property type="entry name" value="Penicillin-binding protein associated domain"/>
    <property type="match status" value="1"/>
</dbReference>
<keyword evidence="10" id="KW-0573">Peptidoglycan synthesis</keyword>
<evidence type="ECO:0000256" key="4">
    <source>
        <dbReference type="ARBA" id="ARBA00012448"/>
    </source>
</evidence>
<evidence type="ECO:0000256" key="12">
    <source>
        <dbReference type="ARBA" id="ARBA00034000"/>
    </source>
</evidence>
<evidence type="ECO:0000256" key="8">
    <source>
        <dbReference type="ARBA" id="ARBA00022801"/>
    </source>
</evidence>
<comment type="similarity">
    <text evidence="3 15">Belongs to the peptidase S11 family.</text>
</comment>
<name>A0A1J0A8C3_9ENTE</name>
<feature type="domain" description="Peptidase S11 D-Ala-D-Ala carboxypeptidase A C-terminal" evidence="16">
    <location>
        <begin position="303"/>
        <end position="405"/>
    </location>
</feature>
<gene>
    <name evidence="17" type="ORF">BHY08_10470</name>
</gene>
<comment type="catalytic activity">
    <reaction evidence="12">
        <text>Preferential cleavage: (Ac)2-L-Lys-D-Ala-|-D-Ala. Also transpeptidation of peptidyl-alanyl moieties that are N-acyl substituents of D-alanine.</text>
        <dbReference type="EC" id="3.4.16.4"/>
    </reaction>
</comment>
<feature type="active site" description="Acyl-ester intermediate" evidence="13">
    <location>
        <position position="63"/>
    </location>
</feature>
<keyword evidence="5" id="KW-0121">Carboxypeptidase</keyword>
<comment type="pathway">
    <text evidence="2">Cell wall biogenesis; peptidoglycan biosynthesis.</text>
</comment>
<dbReference type="EMBL" id="CP017267">
    <property type="protein sequence ID" value="APB32161.1"/>
    <property type="molecule type" value="Genomic_DNA"/>
</dbReference>
<dbReference type="InterPro" id="IPR012907">
    <property type="entry name" value="Peptidase_S11_C"/>
</dbReference>
<dbReference type="GO" id="GO:0071555">
    <property type="term" value="P:cell wall organization"/>
    <property type="evidence" value="ECO:0007669"/>
    <property type="project" value="UniProtKB-KW"/>
</dbReference>
<dbReference type="InterPro" id="IPR037167">
    <property type="entry name" value="Peptidase_S11_C_sf"/>
</dbReference>
<dbReference type="GO" id="GO:0009002">
    <property type="term" value="F:serine-type D-Ala-D-Ala carboxypeptidase activity"/>
    <property type="evidence" value="ECO:0007669"/>
    <property type="project" value="UniProtKB-EC"/>
</dbReference>
<dbReference type="InterPro" id="IPR018044">
    <property type="entry name" value="Peptidase_S11"/>
</dbReference>
<keyword evidence="18" id="KW-1185">Reference proteome</keyword>
<evidence type="ECO:0000256" key="11">
    <source>
        <dbReference type="ARBA" id="ARBA00023316"/>
    </source>
</evidence>
<evidence type="ECO:0000256" key="6">
    <source>
        <dbReference type="ARBA" id="ARBA00022670"/>
    </source>
</evidence>
<proteinExistence type="inferred from homology"/>
<dbReference type="Pfam" id="PF00768">
    <property type="entry name" value="Peptidase_S11"/>
    <property type="match status" value="1"/>
</dbReference>
<comment type="function">
    <text evidence="1">Removes C-terminal D-alanyl residues from sugar-peptide cell wall precursors.</text>
</comment>
<dbReference type="Gene3D" id="3.40.710.10">
    <property type="entry name" value="DD-peptidase/beta-lactamase superfamily"/>
    <property type="match status" value="1"/>
</dbReference>
<dbReference type="EC" id="3.4.16.4" evidence="4"/>
<evidence type="ECO:0000256" key="2">
    <source>
        <dbReference type="ARBA" id="ARBA00004752"/>
    </source>
</evidence>
<dbReference type="InterPro" id="IPR001967">
    <property type="entry name" value="Peptidase_S11_N"/>
</dbReference>
<evidence type="ECO:0000256" key="3">
    <source>
        <dbReference type="ARBA" id="ARBA00007164"/>
    </source>
</evidence>
<dbReference type="UniPathway" id="UPA00219"/>
<evidence type="ECO:0000256" key="10">
    <source>
        <dbReference type="ARBA" id="ARBA00022984"/>
    </source>
</evidence>
<organism evidence="17 18">
    <name type="scientific">Vagococcus teuberi</name>
    <dbReference type="NCBI Taxonomy" id="519472"/>
    <lineage>
        <taxon>Bacteria</taxon>
        <taxon>Bacillati</taxon>
        <taxon>Bacillota</taxon>
        <taxon>Bacilli</taxon>
        <taxon>Lactobacillales</taxon>
        <taxon>Enterococcaceae</taxon>
        <taxon>Vagococcus</taxon>
    </lineage>
</organism>
<dbReference type="InterPro" id="IPR015956">
    <property type="entry name" value="Peniciliin-bd_prot_C_sf"/>
</dbReference>
<feature type="binding site" evidence="14">
    <location>
        <position position="253"/>
    </location>
    <ligand>
        <name>substrate</name>
    </ligand>
</feature>
<evidence type="ECO:0000256" key="14">
    <source>
        <dbReference type="PIRSR" id="PIRSR618044-2"/>
    </source>
</evidence>
<reference evidence="17 18" key="1">
    <citation type="submission" date="2016-09" db="EMBL/GenBank/DDBJ databases">
        <title>Vagococcus teuberi sp. nov., isolated from the Malian artisanal sour milk fene.</title>
        <authorList>
            <person name="Wullschleger S."/>
            <person name="Seifert C."/>
            <person name="Baumgartner S."/>
            <person name="Lacroix C."/>
            <person name="Bonfoh B."/>
            <person name="Stevens M.J."/>
            <person name="Meile L."/>
        </authorList>
    </citation>
    <scope>NUCLEOTIDE SEQUENCE [LARGE SCALE GENOMIC DNA]</scope>
    <source>
        <strain evidence="17 18">DSM 21459</strain>
    </source>
</reference>
<evidence type="ECO:0000256" key="15">
    <source>
        <dbReference type="RuleBase" id="RU004016"/>
    </source>
</evidence>
<dbReference type="GO" id="GO:0006508">
    <property type="term" value="P:proteolysis"/>
    <property type="evidence" value="ECO:0007669"/>
    <property type="project" value="UniProtKB-KW"/>
</dbReference>
<evidence type="ECO:0000259" key="16">
    <source>
        <dbReference type="SMART" id="SM00936"/>
    </source>
</evidence>
<dbReference type="Pfam" id="PF07943">
    <property type="entry name" value="PBP5_C"/>
    <property type="match status" value="1"/>
</dbReference>
<evidence type="ECO:0000256" key="5">
    <source>
        <dbReference type="ARBA" id="ARBA00022645"/>
    </source>
</evidence>
<feature type="active site" evidence="13">
    <location>
        <position position="127"/>
    </location>
</feature>
<evidence type="ECO:0000256" key="9">
    <source>
        <dbReference type="ARBA" id="ARBA00022960"/>
    </source>
</evidence>